<reference evidence="1 2" key="1">
    <citation type="journal article" date="2012" name="BMC Genomics">
        <title>Sequencing the genome of Marssonina brunnea reveals fungus-poplar co-evolution.</title>
        <authorList>
            <person name="Zhu S."/>
            <person name="Cao Y.-Z."/>
            <person name="Jiang C."/>
            <person name="Tan B.-Y."/>
            <person name="Wang Z."/>
            <person name="Feng S."/>
            <person name="Zhang L."/>
            <person name="Su X.-H."/>
            <person name="Brejova B."/>
            <person name="Vinar T."/>
            <person name="Xu M."/>
            <person name="Wang M.-X."/>
            <person name="Zhang S.-G."/>
            <person name="Huang M.-R."/>
            <person name="Wu R."/>
            <person name="Zhou Y."/>
        </authorList>
    </citation>
    <scope>NUCLEOTIDE SEQUENCE [LARGE SCALE GENOMIC DNA]</scope>
    <source>
        <strain evidence="1 2">MB_m1</strain>
    </source>
</reference>
<keyword evidence="2" id="KW-1185">Reference proteome</keyword>
<dbReference type="GeneID" id="18764105"/>
<evidence type="ECO:0000313" key="1">
    <source>
        <dbReference type="EMBL" id="EKD13969.1"/>
    </source>
</evidence>
<evidence type="ECO:0000313" key="2">
    <source>
        <dbReference type="Proteomes" id="UP000006753"/>
    </source>
</evidence>
<dbReference type="RefSeq" id="XP_007296059.1">
    <property type="nucleotide sequence ID" value="XM_007295997.1"/>
</dbReference>
<dbReference type="KEGG" id="mbe:MBM_08170"/>
<name>K1XN95_MARBU</name>
<organism evidence="1 2">
    <name type="scientific">Marssonina brunnea f. sp. multigermtubi (strain MB_m1)</name>
    <name type="common">Marssonina leaf spot fungus</name>
    <dbReference type="NCBI Taxonomy" id="1072389"/>
    <lineage>
        <taxon>Eukaryota</taxon>
        <taxon>Fungi</taxon>
        <taxon>Dikarya</taxon>
        <taxon>Ascomycota</taxon>
        <taxon>Pezizomycotina</taxon>
        <taxon>Leotiomycetes</taxon>
        <taxon>Helotiales</taxon>
        <taxon>Drepanopezizaceae</taxon>
        <taxon>Drepanopeziza</taxon>
    </lineage>
</organism>
<gene>
    <name evidence="1" type="ORF">MBM_08170</name>
</gene>
<dbReference type="InParanoid" id="K1XN95"/>
<dbReference type="Proteomes" id="UP000006753">
    <property type="component" value="Unassembled WGS sequence"/>
</dbReference>
<accession>K1XN95</accession>
<sequence>MADRTEAQPMQLQRRYGYDASEAIVCHYSSAAPILLSTVLPQERVVVDGAPETAAVPAFDVRRSGVEQSVSRARIRCREAVVVLMKGCAVPVGALVIEGV</sequence>
<dbReference type="EMBL" id="JH921448">
    <property type="protein sequence ID" value="EKD13969.1"/>
    <property type="molecule type" value="Genomic_DNA"/>
</dbReference>
<dbReference type="AlphaFoldDB" id="K1XN95"/>
<proteinExistence type="predicted"/>
<dbReference type="HOGENOM" id="CLU_2306697_0_0_1"/>
<protein>
    <submittedName>
        <fullName evidence="1">Uncharacterized protein</fullName>
    </submittedName>
</protein>